<comment type="caution">
    <text evidence="9">The sequence shown here is derived from an EMBL/GenBank/DDBJ whole genome shotgun (WGS) entry which is preliminary data.</text>
</comment>
<dbReference type="GO" id="GO:0003943">
    <property type="term" value="F:N-acetylgalactosamine-4-sulfatase activity"/>
    <property type="evidence" value="ECO:0007669"/>
    <property type="project" value="UniProtKB-EC"/>
</dbReference>
<evidence type="ECO:0000313" key="10">
    <source>
        <dbReference type="Proteomes" id="UP000597762"/>
    </source>
</evidence>
<dbReference type="InterPro" id="IPR017850">
    <property type="entry name" value="Alkaline_phosphatase_core_sf"/>
</dbReference>
<evidence type="ECO:0000256" key="5">
    <source>
        <dbReference type="ARBA" id="ARBA00022837"/>
    </source>
</evidence>
<keyword evidence="5" id="KW-0106">Calcium</keyword>
<evidence type="ECO:0000313" key="9">
    <source>
        <dbReference type="EMBL" id="CAE1255677.1"/>
    </source>
</evidence>
<keyword evidence="7" id="KW-0732">Signal</keyword>
<feature type="chain" id="PRO_5032747188" evidence="7">
    <location>
        <begin position="20"/>
        <end position="330"/>
    </location>
</feature>
<dbReference type="OrthoDB" id="103349at2759"/>
<dbReference type="PROSITE" id="PS00149">
    <property type="entry name" value="SULFATASE_2"/>
    <property type="match status" value="1"/>
</dbReference>
<keyword evidence="3" id="KW-0479">Metal-binding</keyword>
<protein>
    <submittedName>
        <fullName evidence="9">ARSB</fullName>
        <ecNumber evidence="9">3.1.6.12</ecNumber>
    </submittedName>
</protein>
<evidence type="ECO:0000256" key="6">
    <source>
        <dbReference type="ARBA" id="ARBA00023180"/>
    </source>
</evidence>
<evidence type="ECO:0000259" key="8">
    <source>
        <dbReference type="Pfam" id="PF00884"/>
    </source>
</evidence>
<evidence type="ECO:0000256" key="7">
    <source>
        <dbReference type="SAM" id="SignalP"/>
    </source>
</evidence>
<gene>
    <name evidence="9" type="ORF">SPHA_29766</name>
</gene>
<organism evidence="9 10">
    <name type="scientific">Acanthosepion pharaonis</name>
    <name type="common">Pharaoh cuttlefish</name>
    <name type="synonym">Sepia pharaonis</name>
    <dbReference type="NCBI Taxonomy" id="158019"/>
    <lineage>
        <taxon>Eukaryota</taxon>
        <taxon>Metazoa</taxon>
        <taxon>Spiralia</taxon>
        <taxon>Lophotrochozoa</taxon>
        <taxon>Mollusca</taxon>
        <taxon>Cephalopoda</taxon>
        <taxon>Coleoidea</taxon>
        <taxon>Decapodiformes</taxon>
        <taxon>Sepiida</taxon>
        <taxon>Sepiina</taxon>
        <taxon>Sepiidae</taxon>
        <taxon>Acanthosepion</taxon>
    </lineage>
</organism>
<dbReference type="Pfam" id="PF00884">
    <property type="entry name" value="Sulfatase"/>
    <property type="match status" value="1"/>
</dbReference>
<feature type="domain" description="Sulfatase N-terminal" evidence="8">
    <location>
        <begin position="22"/>
        <end position="285"/>
    </location>
</feature>
<feature type="signal peptide" evidence="7">
    <location>
        <begin position="1"/>
        <end position="19"/>
    </location>
</feature>
<dbReference type="InterPro" id="IPR000917">
    <property type="entry name" value="Sulfatase_N"/>
</dbReference>
<evidence type="ECO:0000256" key="2">
    <source>
        <dbReference type="ARBA" id="ARBA00008779"/>
    </source>
</evidence>
<keyword evidence="10" id="KW-1185">Reference proteome</keyword>
<evidence type="ECO:0000256" key="4">
    <source>
        <dbReference type="ARBA" id="ARBA00022801"/>
    </source>
</evidence>
<dbReference type="AlphaFoldDB" id="A0A812BZI4"/>
<dbReference type="Gene3D" id="3.40.720.10">
    <property type="entry name" value="Alkaline Phosphatase, subunit A"/>
    <property type="match status" value="1"/>
</dbReference>
<dbReference type="PANTHER" id="PTHR10342">
    <property type="entry name" value="ARYLSULFATASE"/>
    <property type="match status" value="1"/>
</dbReference>
<dbReference type="CDD" id="cd16029">
    <property type="entry name" value="4-S"/>
    <property type="match status" value="1"/>
</dbReference>
<dbReference type="PANTHER" id="PTHR10342:SF273">
    <property type="entry name" value="RE14504P"/>
    <property type="match status" value="1"/>
</dbReference>
<dbReference type="InterPro" id="IPR024607">
    <property type="entry name" value="Sulfatase_CS"/>
</dbReference>
<proteinExistence type="inferred from homology"/>
<dbReference type="PROSITE" id="PS00523">
    <property type="entry name" value="SULFATASE_1"/>
    <property type="match status" value="1"/>
</dbReference>
<evidence type="ECO:0000256" key="3">
    <source>
        <dbReference type="ARBA" id="ARBA00022723"/>
    </source>
</evidence>
<comment type="cofactor">
    <cofactor evidence="1">
        <name>Ca(2+)</name>
        <dbReference type="ChEBI" id="CHEBI:29108"/>
    </cofactor>
</comment>
<reference evidence="9" key="1">
    <citation type="submission" date="2021-01" db="EMBL/GenBank/DDBJ databases">
        <authorList>
            <person name="Li R."/>
            <person name="Bekaert M."/>
        </authorList>
    </citation>
    <scope>NUCLEOTIDE SEQUENCE</scope>
    <source>
        <strain evidence="9">Farmed</strain>
    </source>
</reference>
<sequence length="330" mass="36839">MLNIYLWLGSLTFVSSLAAKRPNIVVIIADDLGWDDVSFHGSNEIPTPNIDSLAYDGIILNNYYVSPICTPTRSALMTGRHPIHTGMQHGVLVGAAPYGLPLNETLMPQYFNKLGYSSHIIGKWHLGFFKDEYTPTKRGFQSHIGYWLGAEDYFNHLAEAHYGEIGYDFHRNMSVDKEALGKYSTELFTEEAVKLIQHHNQTQPLFLYLPYQAVHSGNDYERLQAPQKYINRFPNIKHHGRKIYAGMVSALDDGVGKVIKALKDTGMYSNSVIVFSTDNGGPTHGYDGNMASNWPLRIFQVSKGVTTTLQCGGGCITNTPKLSLHKVPII</sequence>
<dbReference type="GO" id="GO:0046872">
    <property type="term" value="F:metal ion binding"/>
    <property type="evidence" value="ECO:0007669"/>
    <property type="project" value="UniProtKB-KW"/>
</dbReference>
<accession>A0A812BZI4</accession>
<comment type="similarity">
    <text evidence="2">Belongs to the sulfatase family.</text>
</comment>
<dbReference type="SUPFAM" id="SSF53649">
    <property type="entry name" value="Alkaline phosphatase-like"/>
    <property type="match status" value="1"/>
</dbReference>
<dbReference type="EMBL" id="CAHIKZ030001191">
    <property type="protein sequence ID" value="CAE1255677.1"/>
    <property type="molecule type" value="Genomic_DNA"/>
</dbReference>
<keyword evidence="6" id="KW-0325">Glycoprotein</keyword>
<dbReference type="EC" id="3.1.6.12" evidence="9"/>
<dbReference type="InterPro" id="IPR047115">
    <property type="entry name" value="ARSB"/>
</dbReference>
<name>A0A812BZI4_ACAPH</name>
<keyword evidence="4 9" id="KW-0378">Hydrolase</keyword>
<evidence type="ECO:0000256" key="1">
    <source>
        <dbReference type="ARBA" id="ARBA00001913"/>
    </source>
</evidence>
<dbReference type="Proteomes" id="UP000597762">
    <property type="component" value="Unassembled WGS sequence"/>
</dbReference>